<evidence type="ECO:0000256" key="1">
    <source>
        <dbReference type="SAM" id="MobiDB-lite"/>
    </source>
</evidence>
<evidence type="ECO:0000313" key="2">
    <source>
        <dbReference type="EMBL" id="QHT05394.1"/>
    </source>
</evidence>
<proteinExistence type="predicted"/>
<name>A0A6C0CNZ2_9ZZZZ</name>
<organism evidence="2">
    <name type="scientific">viral metagenome</name>
    <dbReference type="NCBI Taxonomy" id="1070528"/>
    <lineage>
        <taxon>unclassified sequences</taxon>
        <taxon>metagenomes</taxon>
        <taxon>organismal metagenomes</taxon>
    </lineage>
</organism>
<dbReference type="InterPro" id="IPR027417">
    <property type="entry name" value="P-loop_NTPase"/>
</dbReference>
<feature type="region of interest" description="Disordered" evidence="1">
    <location>
        <begin position="658"/>
        <end position="694"/>
    </location>
</feature>
<dbReference type="Gene3D" id="3.40.50.300">
    <property type="entry name" value="P-loop containing nucleotide triphosphate hydrolases"/>
    <property type="match status" value="1"/>
</dbReference>
<sequence>MKSNTFIYKVNTQLCKEKMDFLKQCKLSKREWESLEVPLPEKEKRVMNLIHEGYGNTSVVQNYTINMMTFTKLPISTEMFYFIYLKYFKSIIEPLQTKYNLISNIETKTIKKLKSADSIRVQHVDQSIQSNIENIFEFVCLNYCKKILKLSSKNTEGNVYLYTLIQWTKSTIKNNNPYVMDFIHQTIEYGRSRISKMSIVQNASNIIEKNPKLYLYEDMVLYPHQKEIFTVCKMNKDTPKLILYTAPTGTGKTLTPIGLSNGYKIIFVCVARHIGLALAKSAICIDKKVAFAFGCETASDIRLHYFAAVDYQKNKRSGGIGKVDNSNGSEVEIMICDVQSYLIAMYYMISFNNAENIIMYWDEPTMTLDYETHDIHQYIHRNWVKNEIPNVILSCATLPSEESIHRTLQDFCIHFPGAMIHTITSYDCKKSIPMITTNGTCFVPHTHCTDYNIMKKYISYCQKNKTLLRYFDLDEIVQCIMRVHENLSLDSNFHIENYFDSVEEITMNSLKVYYLEILYHMDSIEWSRIFSISIFNQKRKYLSNKETNGSGIYRTQSLPNQENIVGDKITRNFSESHVEDKIKNTLEGVLLTTKDAHTLTDGPTIYLVDNILNIAKFYVQQSKIPSFILKQLLENIQQNNVIRESIESMEEELALKLQVKDNTDSNNKDLNELKKKKTPKQPNEKSGNDENTQVLKENIEQLKKQLYYLSLLPEYIPNKPEHKTKWSPNVKDCTKPFSSNIDEATVKEIMNLDIQNDYKLLVLMGIGILIEQHNKEYEEIVKRLAQEQKLYLILASSDFIYGTNYQFCHGFIGKDLPNMTPQKILQSMGRIGRNSSQQDYSVRFRNDEMIHRLFTDNNEFNMEAVNMNMLLVHDE</sequence>
<dbReference type="EMBL" id="MN739453">
    <property type="protein sequence ID" value="QHT05394.1"/>
    <property type="molecule type" value="Genomic_DNA"/>
</dbReference>
<protein>
    <recommendedName>
        <fullName evidence="3">Helicase ATP-binding domain-containing protein</fullName>
    </recommendedName>
</protein>
<dbReference type="SUPFAM" id="SSF52540">
    <property type="entry name" value="P-loop containing nucleoside triphosphate hydrolases"/>
    <property type="match status" value="2"/>
</dbReference>
<reference evidence="2" key="1">
    <citation type="journal article" date="2020" name="Nature">
        <title>Giant virus diversity and host interactions through global metagenomics.</title>
        <authorList>
            <person name="Schulz F."/>
            <person name="Roux S."/>
            <person name="Paez-Espino D."/>
            <person name="Jungbluth S."/>
            <person name="Walsh D.A."/>
            <person name="Denef V.J."/>
            <person name="McMahon K.D."/>
            <person name="Konstantinidis K.T."/>
            <person name="Eloe-Fadrosh E.A."/>
            <person name="Kyrpides N.C."/>
            <person name="Woyke T."/>
        </authorList>
    </citation>
    <scope>NUCLEOTIDE SEQUENCE</scope>
    <source>
        <strain evidence="2">GVMAG-M-3300021375-17</strain>
    </source>
</reference>
<evidence type="ECO:0008006" key="3">
    <source>
        <dbReference type="Google" id="ProtNLM"/>
    </source>
</evidence>
<accession>A0A6C0CNZ2</accession>
<dbReference type="AlphaFoldDB" id="A0A6C0CNZ2"/>
<feature type="compositionally biased region" description="Basic and acidic residues" evidence="1">
    <location>
        <begin position="658"/>
        <end position="673"/>
    </location>
</feature>